<name>A0A0V1GNW5_9BILA</name>
<proteinExistence type="predicted"/>
<dbReference type="AlphaFoldDB" id="A0A0V1GNW5"/>
<accession>A0A0V1GNW5</accession>
<protein>
    <submittedName>
        <fullName evidence="1">Uncharacterized protein</fullName>
    </submittedName>
</protein>
<keyword evidence="2" id="KW-1185">Reference proteome</keyword>
<evidence type="ECO:0000313" key="1">
    <source>
        <dbReference type="EMBL" id="KRZ00040.1"/>
    </source>
</evidence>
<dbReference type="Proteomes" id="UP000055024">
    <property type="component" value="Unassembled WGS sequence"/>
</dbReference>
<evidence type="ECO:0000313" key="2">
    <source>
        <dbReference type="Proteomes" id="UP000055024"/>
    </source>
</evidence>
<comment type="caution">
    <text evidence="1">The sequence shown here is derived from an EMBL/GenBank/DDBJ whole genome shotgun (WGS) entry which is preliminary data.</text>
</comment>
<reference evidence="1 2" key="1">
    <citation type="submission" date="2015-01" db="EMBL/GenBank/DDBJ databases">
        <title>Evolution of Trichinella species and genotypes.</title>
        <authorList>
            <person name="Korhonen P.K."/>
            <person name="Edoardo P."/>
            <person name="Giuseppe L.R."/>
            <person name="Gasser R.B."/>
        </authorList>
    </citation>
    <scope>NUCLEOTIDE SEQUENCE [LARGE SCALE GENOMIC DNA]</scope>
    <source>
        <strain evidence="1">ISS1029</strain>
    </source>
</reference>
<organism evidence="1 2">
    <name type="scientific">Trichinella zimbabwensis</name>
    <dbReference type="NCBI Taxonomy" id="268475"/>
    <lineage>
        <taxon>Eukaryota</taxon>
        <taxon>Metazoa</taxon>
        <taxon>Ecdysozoa</taxon>
        <taxon>Nematoda</taxon>
        <taxon>Enoplea</taxon>
        <taxon>Dorylaimia</taxon>
        <taxon>Trichinellida</taxon>
        <taxon>Trichinellidae</taxon>
        <taxon>Trichinella</taxon>
    </lineage>
</organism>
<sequence length="48" mass="5733">MKEYQEKKERILYRNRTGKGIKPRHSDSQKDSKISISLRRLEPVIMTS</sequence>
<gene>
    <name evidence="1" type="ORF">T11_7126</name>
</gene>
<dbReference type="EMBL" id="JYDP01000599">
    <property type="protein sequence ID" value="KRZ00040.1"/>
    <property type="molecule type" value="Genomic_DNA"/>
</dbReference>